<feature type="region of interest" description="Disordered" evidence="1">
    <location>
        <begin position="28"/>
        <end position="53"/>
    </location>
</feature>
<dbReference type="Proteomes" id="UP000218231">
    <property type="component" value="Unassembled WGS sequence"/>
</dbReference>
<feature type="compositionally biased region" description="Basic and acidic residues" evidence="1">
    <location>
        <begin position="31"/>
        <end position="43"/>
    </location>
</feature>
<dbReference type="EMBL" id="LIAE01009314">
    <property type="protein sequence ID" value="PAV70260.1"/>
    <property type="molecule type" value="Genomic_DNA"/>
</dbReference>
<name>A0A2A2K8L4_9BILA</name>
<accession>A0A2A2K8L4</accession>
<evidence type="ECO:0000313" key="3">
    <source>
        <dbReference type="Proteomes" id="UP000218231"/>
    </source>
</evidence>
<dbReference type="AlphaFoldDB" id="A0A2A2K8L4"/>
<gene>
    <name evidence="2" type="ORF">WR25_27212</name>
</gene>
<evidence type="ECO:0000313" key="2">
    <source>
        <dbReference type="EMBL" id="PAV70260.1"/>
    </source>
</evidence>
<organism evidence="2 3">
    <name type="scientific">Diploscapter pachys</name>
    <dbReference type="NCBI Taxonomy" id="2018661"/>
    <lineage>
        <taxon>Eukaryota</taxon>
        <taxon>Metazoa</taxon>
        <taxon>Ecdysozoa</taxon>
        <taxon>Nematoda</taxon>
        <taxon>Chromadorea</taxon>
        <taxon>Rhabditida</taxon>
        <taxon>Rhabditina</taxon>
        <taxon>Rhabditomorpha</taxon>
        <taxon>Rhabditoidea</taxon>
        <taxon>Rhabditidae</taxon>
        <taxon>Diploscapter</taxon>
    </lineage>
</organism>
<protein>
    <submittedName>
        <fullName evidence="2">Uncharacterized protein</fullName>
    </submittedName>
</protein>
<reference evidence="2 3" key="1">
    <citation type="journal article" date="2017" name="Curr. Biol.">
        <title>Genome architecture and evolution of a unichromosomal asexual nematode.</title>
        <authorList>
            <person name="Fradin H."/>
            <person name="Zegar C."/>
            <person name="Gutwein M."/>
            <person name="Lucas J."/>
            <person name="Kovtun M."/>
            <person name="Corcoran D."/>
            <person name="Baugh L.R."/>
            <person name="Kiontke K."/>
            <person name="Gunsalus K."/>
            <person name="Fitch D.H."/>
            <person name="Piano F."/>
        </authorList>
    </citation>
    <scope>NUCLEOTIDE SEQUENCE [LARGE SCALE GENOMIC DNA]</scope>
    <source>
        <strain evidence="2">PF1309</strain>
    </source>
</reference>
<sequence>MGPPWQPFKLVQKGTRVMIGAKAKIPAAEFGDQRTQRRQDQGDKNAPQGYGHLQDSLFHRGWLQSFITSMPASTSVQARSLGPPKGSLR</sequence>
<proteinExistence type="predicted"/>
<comment type="caution">
    <text evidence="2">The sequence shown here is derived from an EMBL/GenBank/DDBJ whole genome shotgun (WGS) entry which is preliminary data.</text>
</comment>
<evidence type="ECO:0000256" key="1">
    <source>
        <dbReference type="SAM" id="MobiDB-lite"/>
    </source>
</evidence>
<keyword evidence="3" id="KW-1185">Reference proteome</keyword>